<dbReference type="EMBL" id="RKRG01000001">
    <property type="protein sequence ID" value="RPF52482.1"/>
    <property type="molecule type" value="Genomic_DNA"/>
</dbReference>
<dbReference type="PANTHER" id="PTHR22916">
    <property type="entry name" value="GLYCOSYLTRANSFERASE"/>
    <property type="match status" value="1"/>
</dbReference>
<accession>A0A3N5BZC8</accession>
<dbReference type="GO" id="GO:0016020">
    <property type="term" value="C:membrane"/>
    <property type="evidence" value="ECO:0007669"/>
    <property type="project" value="InterPro"/>
</dbReference>
<comment type="caution">
    <text evidence="2">The sequence shown here is derived from an EMBL/GenBank/DDBJ whole genome shotgun (WGS) entry which is preliminary data.</text>
</comment>
<name>A0A3N5BZC8_9EURY</name>
<evidence type="ECO:0000313" key="2">
    <source>
        <dbReference type="EMBL" id="RPF52482.1"/>
    </source>
</evidence>
<keyword evidence="2" id="KW-0808">Transferase</keyword>
<evidence type="ECO:0000259" key="1">
    <source>
        <dbReference type="Pfam" id="PF00535"/>
    </source>
</evidence>
<organism evidence="2 3">
    <name type="scientific">Methanobrevibacter gottschalkii DSM 11977</name>
    <dbReference type="NCBI Taxonomy" id="1122229"/>
    <lineage>
        <taxon>Archaea</taxon>
        <taxon>Methanobacteriati</taxon>
        <taxon>Methanobacteriota</taxon>
        <taxon>Methanomada group</taxon>
        <taxon>Methanobacteria</taxon>
        <taxon>Methanobacteriales</taxon>
        <taxon>Methanobacteriaceae</taxon>
        <taxon>Methanobrevibacter</taxon>
    </lineage>
</organism>
<dbReference type="CDD" id="cd00761">
    <property type="entry name" value="Glyco_tranf_GTA_type"/>
    <property type="match status" value="1"/>
</dbReference>
<dbReference type="GO" id="GO:0047355">
    <property type="term" value="F:CDP-glycerol glycerophosphotransferase activity"/>
    <property type="evidence" value="ECO:0007669"/>
    <property type="project" value="InterPro"/>
</dbReference>
<dbReference type="InterPro" id="IPR029044">
    <property type="entry name" value="Nucleotide-diphossugar_trans"/>
</dbReference>
<dbReference type="PANTHER" id="PTHR22916:SF3">
    <property type="entry name" value="UDP-GLCNAC:BETAGAL BETA-1,3-N-ACETYLGLUCOSAMINYLTRANSFERASE-LIKE PROTEIN 1"/>
    <property type="match status" value="1"/>
</dbReference>
<protein>
    <submittedName>
        <fullName evidence="2">Glycosyltransferase involved in cell wall biosynthesis</fullName>
    </submittedName>
</protein>
<reference evidence="2 3" key="1">
    <citation type="submission" date="2018-11" db="EMBL/GenBank/DDBJ databases">
        <title>Genomic Encyclopedia of Type Strains, Phase IV (KMG-IV): sequencing the most valuable type-strain genomes for metagenomic binning, comparative biology and taxonomic classification.</title>
        <authorList>
            <person name="Goeker M."/>
        </authorList>
    </citation>
    <scope>NUCLEOTIDE SEQUENCE [LARGE SCALE GENOMIC DNA]</scope>
    <source>
        <strain evidence="2 3">DSM 11977</strain>
    </source>
</reference>
<sequence length="641" mass="75897">MKYNFKFSIIIAVYNAEKYLNEAIDSIIDQSFDFEKNTQLILVDDGSSDNSLEIALQYQKDFPDNILVLSKENGGQASARNLGLKYATGKYVNFLDSDDYLSNNTLEEVYNFFENHFDEIDILAIPMILFERVNKPHRLNYKFNENKIIDLIEDPNNPLLSSSSSFIKSDAIRDYKFDINLVNLEDALVINKILLDKKKYAILNTCKYYYRQRNLRNSTVDTINSKKEYFTDRLKSFYCNIIDYCLSKEGNIPKFIQYLMAYDLQWLLKLPNLDVLETEIEVQEFWDCLYYVLGFISTNVVYGNKNILNDVKPFFLYLLGEEKYISLDDDGSVLLNVGTHNVDKLSRHKIWLDIIDIKKDILNISGIFLTNFPNQNISIKVIKESEKHDKEYFCQYKKYNSFERKNRTFLGFDWIFPYNFDVKIPLVKNESSKLRFVVNYQDDEHLFSFESSLGLNYGVRLSDFSACISKKHYIVLFKYSKLFILPYKYSSMLRYEFSNIKKTIKDKPNFFLSSIFIRLAYYILYPLFSNKKIWIFSDRPDFADDNAKHLFKYAINQDDDVKKFFVLNKDSNSFNDMKNENKNVISFSSLKHRFLYLYAEKIISSYVNEDFINPFFNYNKDLFDGLITSQRVFFTAWSNQR</sequence>
<dbReference type="RefSeq" id="WP_083234856.1">
    <property type="nucleotide sequence ID" value="NZ_RKRG01000001.1"/>
</dbReference>
<dbReference type="AlphaFoldDB" id="A0A3N5BZC8"/>
<dbReference type="Pfam" id="PF00535">
    <property type="entry name" value="Glycos_transf_2"/>
    <property type="match status" value="1"/>
</dbReference>
<proteinExistence type="predicted"/>
<evidence type="ECO:0000313" key="3">
    <source>
        <dbReference type="Proteomes" id="UP000271783"/>
    </source>
</evidence>
<dbReference type="Proteomes" id="UP000271783">
    <property type="component" value="Unassembled WGS sequence"/>
</dbReference>
<gene>
    <name evidence="2" type="ORF">EDC42_0014</name>
</gene>
<dbReference type="SUPFAM" id="SSF53448">
    <property type="entry name" value="Nucleotide-diphospho-sugar transferases"/>
    <property type="match status" value="1"/>
</dbReference>
<dbReference type="InterPro" id="IPR007554">
    <property type="entry name" value="Glycerophosphate_synth"/>
</dbReference>
<dbReference type="InterPro" id="IPR001173">
    <property type="entry name" value="Glyco_trans_2-like"/>
</dbReference>
<feature type="domain" description="Glycosyltransferase 2-like" evidence="1">
    <location>
        <begin position="8"/>
        <end position="174"/>
    </location>
</feature>
<keyword evidence="3" id="KW-1185">Reference proteome</keyword>
<dbReference type="GO" id="GO:0016758">
    <property type="term" value="F:hexosyltransferase activity"/>
    <property type="evidence" value="ECO:0007669"/>
    <property type="project" value="UniProtKB-ARBA"/>
</dbReference>
<dbReference type="Gene3D" id="3.40.50.11820">
    <property type="match status" value="1"/>
</dbReference>
<dbReference type="Pfam" id="PF04464">
    <property type="entry name" value="Glyphos_transf"/>
    <property type="match status" value="1"/>
</dbReference>
<dbReference type="Gene3D" id="3.90.550.10">
    <property type="entry name" value="Spore Coat Polysaccharide Biosynthesis Protein SpsA, Chain A"/>
    <property type="match status" value="1"/>
</dbReference>
<dbReference type="InterPro" id="IPR043149">
    <property type="entry name" value="TagF_N"/>
</dbReference>